<evidence type="ECO:0000313" key="2">
    <source>
        <dbReference type="EMBL" id="BCJ42350.1"/>
    </source>
</evidence>
<organism evidence="2 3">
    <name type="scientific">Actinoplanes ianthinogenes</name>
    <dbReference type="NCBI Taxonomy" id="122358"/>
    <lineage>
        <taxon>Bacteria</taxon>
        <taxon>Bacillati</taxon>
        <taxon>Actinomycetota</taxon>
        <taxon>Actinomycetes</taxon>
        <taxon>Micromonosporales</taxon>
        <taxon>Micromonosporaceae</taxon>
        <taxon>Actinoplanes</taxon>
    </lineage>
</organism>
<dbReference type="PANTHER" id="PTHR43610">
    <property type="entry name" value="BLL6696 PROTEIN"/>
    <property type="match status" value="1"/>
</dbReference>
<evidence type="ECO:0000259" key="1">
    <source>
        <dbReference type="PROSITE" id="PS51186"/>
    </source>
</evidence>
<sequence>MRNPKGATGEALMTDVYTTTDRTTATRTRHRMHYDRDKAHAVLDEAFDCAVAFVVDGEPRLLPTLHVRVGETLYLHGSTGGRMALAARADGVPVCVSVTLLDGLVFGRSQFHHSANYRSVVAHGVARPVTDPAEKAEAMHALVEKVGVSRAADSRPPTRQEMAQTSVLALPLVEVSVRIREGGVLDAPEDLGLPHWAGVLPLRRVAGPPETDAGVPVPPPAYLPGRTSAEWQTPVLLEGRHVRLEPLAPSHAEGMFEALDDEEVWRHIPLPRPRTVADMAADIAEVIRGQWRGDRSGWAQVDPISGAVMGMTTYHDVDPDRRSVGIGHTMLGRKWWRTGVNTEAKLLLLERAFDVLGAAKVFWYTDIRNERSQAAIARLGASRDGVIRRQRLRPDGTWRDTVLFALTADEWPAAAQRLRDRLAAG</sequence>
<dbReference type="SUPFAM" id="SSF50475">
    <property type="entry name" value="FMN-binding split barrel"/>
    <property type="match status" value="1"/>
</dbReference>
<proteinExistence type="predicted"/>
<dbReference type="InterPro" id="IPR024747">
    <property type="entry name" value="Pyridox_Oxase-rel"/>
</dbReference>
<dbReference type="Gene3D" id="3.40.630.30">
    <property type="match status" value="1"/>
</dbReference>
<dbReference type="EMBL" id="AP023356">
    <property type="protein sequence ID" value="BCJ42350.1"/>
    <property type="molecule type" value="Genomic_DNA"/>
</dbReference>
<dbReference type="SUPFAM" id="SSF55729">
    <property type="entry name" value="Acyl-CoA N-acyltransferases (Nat)"/>
    <property type="match status" value="1"/>
</dbReference>
<dbReference type="PANTHER" id="PTHR43610:SF1">
    <property type="entry name" value="N-ACETYLTRANSFERASE DOMAIN-CONTAINING PROTEIN"/>
    <property type="match status" value="1"/>
</dbReference>
<dbReference type="PROSITE" id="PS51186">
    <property type="entry name" value="GNAT"/>
    <property type="match status" value="1"/>
</dbReference>
<protein>
    <recommendedName>
        <fullName evidence="1">N-acetyltransferase domain-containing protein</fullName>
    </recommendedName>
</protein>
<dbReference type="Gene3D" id="2.30.110.10">
    <property type="entry name" value="Electron Transport, Fmn-binding Protein, Chain A"/>
    <property type="match status" value="1"/>
</dbReference>
<dbReference type="Proteomes" id="UP000676967">
    <property type="component" value="Chromosome"/>
</dbReference>
<gene>
    <name evidence="2" type="ORF">Aiant_30070</name>
</gene>
<dbReference type="Pfam" id="PF12900">
    <property type="entry name" value="Pyridox_ox_2"/>
    <property type="match status" value="1"/>
</dbReference>
<name>A0ABM7LSV0_9ACTN</name>
<dbReference type="InterPro" id="IPR000182">
    <property type="entry name" value="GNAT_dom"/>
</dbReference>
<dbReference type="InterPro" id="IPR016181">
    <property type="entry name" value="Acyl_CoA_acyltransferase"/>
</dbReference>
<accession>A0ABM7LSV0</accession>
<reference evidence="2 3" key="1">
    <citation type="submission" date="2020-08" db="EMBL/GenBank/DDBJ databases">
        <title>Whole genome shotgun sequence of Actinoplanes ianthinogenes NBRC 13996.</title>
        <authorList>
            <person name="Komaki H."/>
            <person name="Tamura T."/>
        </authorList>
    </citation>
    <scope>NUCLEOTIDE SEQUENCE [LARGE SCALE GENOMIC DNA]</scope>
    <source>
        <strain evidence="2 3">NBRC 13996</strain>
    </source>
</reference>
<dbReference type="InterPro" id="IPR012349">
    <property type="entry name" value="Split_barrel_FMN-bd"/>
</dbReference>
<keyword evidence="3" id="KW-1185">Reference proteome</keyword>
<dbReference type="Pfam" id="PF13302">
    <property type="entry name" value="Acetyltransf_3"/>
    <property type="match status" value="1"/>
</dbReference>
<feature type="domain" description="N-acetyltransferase" evidence="1">
    <location>
        <begin position="242"/>
        <end position="409"/>
    </location>
</feature>
<evidence type="ECO:0000313" key="3">
    <source>
        <dbReference type="Proteomes" id="UP000676967"/>
    </source>
</evidence>